<dbReference type="Proteomes" id="UP000236161">
    <property type="component" value="Unassembled WGS sequence"/>
</dbReference>
<dbReference type="GO" id="GO:0006396">
    <property type="term" value="P:RNA processing"/>
    <property type="evidence" value="ECO:0007669"/>
    <property type="project" value="TreeGrafter"/>
</dbReference>
<feature type="repeat" description="PPR" evidence="2">
    <location>
        <begin position="408"/>
        <end position="442"/>
    </location>
</feature>
<accession>A0A2I0ART8</accession>
<feature type="repeat" description="PPR" evidence="2">
    <location>
        <begin position="338"/>
        <end position="372"/>
    </location>
</feature>
<dbReference type="EC" id="2.1.1.204" evidence="4"/>
<proteinExistence type="predicted"/>
<evidence type="ECO:0000256" key="2">
    <source>
        <dbReference type="PROSITE-ProRule" id="PRU00708"/>
    </source>
</evidence>
<feature type="repeat" description="PPR" evidence="2">
    <location>
        <begin position="549"/>
        <end position="583"/>
    </location>
</feature>
<dbReference type="PANTHER" id="PTHR47934:SF6">
    <property type="entry name" value="MITOCHONDRIAL GROUP I INTRON SPLICING FACTOR CCM1-RELATED"/>
    <property type="match status" value="1"/>
</dbReference>
<dbReference type="InterPro" id="IPR002885">
    <property type="entry name" value="PPR_rpt"/>
</dbReference>
<dbReference type="EMBL" id="KZ451955">
    <property type="protein sequence ID" value="PKA58269.1"/>
    <property type="molecule type" value="Genomic_DNA"/>
</dbReference>
<dbReference type="GO" id="GO:0003729">
    <property type="term" value="F:mRNA binding"/>
    <property type="evidence" value="ECO:0007669"/>
    <property type="project" value="TreeGrafter"/>
</dbReference>
<feature type="repeat" description="PPR" evidence="2">
    <location>
        <begin position="478"/>
        <end position="512"/>
    </location>
</feature>
<evidence type="ECO:0000256" key="3">
    <source>
        <dbReference type="SAM" id="Phobius"/>
    </source>
</evidence>
<name>A0A2I0ART8_9ASPA</name>
<dbReference type="NCBIfam" id="TIGR00756">
    <property type="entry name" value="PPR"/>
    <property type="match status" value="6"/>
</dbReference>
<gene>
    <name evidence="4" type="ORF">AXF42_Ash012992</name>
</gene>
<keyword evidence="4" id="KW-0808">Transferase</keyword>
<keyword evidence="3" id="KW-1133">Transmembrane helix</keyword>
<dbReference type="InterPro" id="IPR011990">
    <property type="entry name" value="TPR-like_helical_dom_sf"/>
</dbReference>
<feature type="transmembrane region" description="Helical" evidence="3">
    <location>
        <begin position="20"/>
        <end position="39"/>
    </location>
</feature>
<evidence type="ECO:0000256" key="1">
    <source>
        <dbReference type="ARBA" id="ARBA00022737"/>
    </source>
</evidence>
<dbReference type="GO" id="GO:0007005">
    <property type="term" value="P:mitochondrion organization"/>
    <property type="evidence" value="ECO:0007669"/>
    <property type="project" value="TreeGrafter"/>
</dbReference>
<dbReference type="OrthoDB" id="185373at2759"/>
<feature type="repeat" description="PPR" evidence="2">
    <location>
        <begin position="373"/>
        <end position="407"/>
    </location>
</feature>
<dbReference type="AlphaFoldDB" id="A0A2I0ART8"/>
<protein>
    <submittedName>
        <fullName evidence="4">Pentatricopeptide repeat-containing protein</fullName>
        <ecNumber evidence="4">2.1.1.204</ecNumber>
    </submittedName>
</protein>
<dbReference type="PANTHER" id="PTHR47934">
    <property type="entry name" value="PENTATRICOPEPTIDE REPEAT-CONTAINING PROTEIN PET309, MITOCHONDRIAL"/>
    <property type="match status" value="1"/>
</dbReference>
<dbReference type="InterPro" id="IPR051114">
    <property type="entry name" value="Mito_RNA_Proc_CCM1"/>
</dbReference>
<dbReference type="Gene3D" id="1.25.40.10">
    <property type="entry name" value="Tetratricopeptide repeat domain"/>
    <property type="match status" value="4"/>
</dbReference>
<feature type="repeat" description="PPR" evidence="2">
    <location>
        <begin position="269"/>
        <end position="303"/>
    </location>
</feature>
<evidence type="ECO:0000313" key="5">
    <source>
        <dbReference type="Proteomes" id="UP000236161"/>
    </source>
</evidence>
<evidence type="ECO:0000313" key="4">
    <source>
        <dbReference type="EMBL" id="PKA58269.1"/>
    </source>
</evidence>
<keyword evidence="4" id="KW-0489">Methyltransferase</keyword>
<reference evidence="4 5" key="1">
    <citation type="journal article" date="2017" name="Nature">
        <title>The Apostasia genome and the evolution of orchids.</title>
        <authorList>
            <person name="Zhang G.Q."/>
            <person name="Liu K.W."/>
            <person name="Li Z."/>
            <person name="Lohaus R."/>
            <person name="Hsiao Y.Y."/>
            <person name="Niu S.C."/>
            <person name="Wang J.Y."/>
            <person name="Lin Y.C."/>
            <person name="Xu Q."/>
            <person name="Chen L.J."/>
            <person name="Yoshida K."/>
            <person name="Fujiwara S."/>
            <person name="Wang Z.W."/>
            <person name="Zhang Y.Q."/>
            <person name="Mitsuda N."/>
            <person name="Wang M."/>
            <person name="Liu G.H."/>
            <person name="Pecoraro L."/>
            <person name="Huang H.X."/>
            <person name="Xiao X.J."/>
            <person name="Lin M."/>
            <person name="Wu X.Y."/>
            <person name="Wu W.L."/>
            <person name="Chen Y.Y."/>
            <person name="Chang S.B."/>
            <person name="Sakamoto S."/>
            <person name="Ohme-Takagi M."/>
            <person name="Yagi M."/>
            <person name="Zeng S.J."/>
            <person name="Shen C.Y."/>
            <person name="Yeh C.M."/>
            <person name="Luo Y.B."/>
            <person name="Tsai W.C."/>
            <person name="Van de Peer Y."/>
            <person name="Liu Z.J."/>
        </authorList>
    </citation>
    <scope>NUCLEOTIDE SEQUENCE [LARGE SCALE GENOMIC DNA]</scope>
    <source>
        <strain evidence="5">cv. Shenzhen</strain>
        <tissue evidence="4">Stem</tissue>
    </source>
</reference>
<dbReference type="Pfam" id="PF12854">
    <property type="entry name" value="PPR_1"/>
    <property type="match status" value="2"/>
</dbReference>
<dbReference type="GO" id="GO:0005739">
    <property type="term" value="C:mitochondrion"/>
    <property type="evidence" value="ECO:0007669"/>
    <property type="project" value="TreeGrafter"/>
</dbReference>
<keyword evidence="1" id="KW-0677">Repeat</keyword>
<dbReference type="Pfam" id="PF13041">
    <property type="entry name" value="PPR_2"/>
    <property type="match status" value="2"/>
</dbReference>
<keyword evidence="3" id="KW-0472">Membrane</keyword>
<dbReference type="GO" id="GO:0032259">
    <property type="term" value="P:methylation"/>
    <property type="evidence" value="ECO:0007669"/>
    <property type="project" value="UniProtKB-KW"/>
</dbReference>
<keyword evidence="3" id="KW-0812">Transmembrane</keyword>
<keyword evidence="5" id="KW-1185">Reference proteome</keyword>
<feature type="repeat" description="PPR" evidence="2">
    <location>
        <begin position="443"/>
        <end position="477"/>
    </location>
</feature>
<dbReference type="GO" id="GO:0008168">
    <property type="term" value="F:methyltransferase activity"/>
    <property type="evidence" value="ECO:0007669"/>
    <property type="project" value="UniProtKB-KW"/>
</dbReference>
<dbReference type="PROSITE" id="PS51375">
    <property type="entry name" value="PPR"/>
    <property type="match status" value="7"/>
</dbReference>
<organism evidence="4 5">
    <name type="scientific">Apostasia shenzhenica</name>
    <dbReference type="NCBI Taxonomy" id="1088818"/>
    <lineage>
        <taxon>Eukaryota</taxon>
        <taxon>Viridiplantae</taxon>
        <taxon>Streptophyta</taxon>
        <taxon>Embryophyta</taxon>
        <taxon>Tracheophyta</taxon>
        <taxon>Spermatophyta</taxon>
        <taxon>Magnoliopsida</taxon>
        <taxon>Liliopsida</taxon>
        <taxon>Asparagales</taxon>
        <taxon>Orchidaceae</taxon>
        <taxon>Apostasioideae</taxon>
        <taxon>Apostasia</taxon>
    </lineage>
</organism>
<sequence>MVFPRSHDVSLSEWPTSTVFLLSVLCVVSATTFAVGCFVKRPGCSHLCQQFPLHRSLPLAGLSSAANLGIHKLMDQMIRCQQLSTFVNFLVKAPWIYGFYASFYEEACLPELPDWFKFAEGEQSCDLDSGDDFVLPTRLESLEDIANYRKPHERKTFLQIVPSGDPCNGDTDEISNVLNARFRSPEEASLALCNCSMKISKDLIDQILTRFSNDWIPSLGFFRWVEFHVGCKNSPETYDMMVDILGKSKQFDIMWQLIEEMAHLSGLISLSTMTKVIRRLAGAARWKEAIAAFHEMENFGIKKNTESMNVLLDSLCKEKSTMRATVAFLNLRKEIPPNASSFNILIHGLCKAGKLEEAWQTMEEMKEYGFKPCVITYTSLIEAHCFGRDFQMVESILREMQTEKCVPNVITYTIIMHSLGKANETQAAFWVLERMKRDGCMPDASFYNSLIYILGREGRLREAYNVYEDMCKAGIFPNAATFNTLISACCSHSQEKNALKLLVEMEEKSSCKPEIKTYAPLLKLSCRRKWMRVLLFLLGHMFRRDISIDLGTYTLLVHGFCRNGKVKHACIYYEEMIWKGFVPKQHTNYLLLEALERKNMDAAKLRIQKLISKIPDMQQRSFRIHMLEAEGRST</sequence>